<name>A0A4R2MSE3_9BURK</name>
<dbReference type="Proteomes" id="UP000295182">
    <property type="component" value="Unassembled WGS sequence"/>
</dbReference>
<proteinExistence type="predicted"/>
<evidence type="ECO:0008006" key="3">
    <source>
        <dbReference type="Google" id="ProtNLM"/>
    </source>
</evidence>
<evidence type="ECO:0000313" key="1">
    <source>
        <dbReference type="EMBL" id="TCP10600.1"/>
    </source>
</evidence>
<accession>A0A4R2MSE3</accession>
<organism evidence="1 2">
    <name type="scientific">Simplicispira metamorpha</name>
    <dbReference type="NCBI Taxonomy" id="80881"/>
    <lineage>
        <taxon>Bacteria</taxon>
        <taxon>Pseudomonadati</taxon>
        <taxon>Pseudomonadota</taxon>
        <taxon>Betaproteobacteria</taxon>
        <taxon>Burkholderiales</taxon>
        <taxon>Comamonadaceae</taxon>
        <taxon>Simplicispira</taxon>
    </lineage>
</organism>
<protein>
    <recommendedName>
        <fullName evidence="3">Integrase</fullName>
    </recommendedName>
</protein>
<feature type="non-terminal residue" evidence="1">
    <location>
        <position position="71"/>
    </location>
</feature>
<sequence length="71" mass="7715">MTTPAIPPPAWTPDGLTALSARPAANAGARTLTRADNDLDAVSGWLLRHQDSPHTFDSYKREAERLLAWCA</sequence>
<evidence type="ECO:0000313" key="2">
    <source>
        <dbReference type="Proteomes" id="UP000295182"/>
    </source>
</evidence>
<dbReference type="EMBL" id="SLXH01000065">
    <property type="protein sequence ID" value="TCP10600.1"/>
    <property type="molecule type" value="Genomic_DNA"/>
</dbReference>
<keyword evidence="2" id="KW-1185">Reference proteome</keyword>
<dbReference type="AlphaFoldDB" id="A0A4R2MSE3"/>
<comment type="caution">
    <text evidence="1">The sequence shown here is derived from an EMBL/GenBank/DDBJ whole genome shotgun (WGS) entry which is preliminary data.</text>
</comment>
<reference evidence="1 2" key="1">
    <citation type="submission" date="2019-03" db="EMBL/GenBank/DDBJ databases">
        <title>Genomic Encyclopedia of Type Strains, Phase IV (KMG-IV): sequencing the most valuable type-strain genomes for metagenomic binning, comparative biology and taxonomic classification.</title>
        <authorList>
            <person name="Goeker M."/>
        </authorList>
    </citation>
    <scope>NUCLEOTIDE SEQUENCE [LARGE SCALE GENOMIC DNA]</scope>
    <source>
        <strain evidence="1 2">DSM 1837</strain>
    </source>
</reference>
<gene>
    <name evidence="1" type="ORF">EV674_1652</name>
</gene>